<evidence type="ECO:0000313" key="1">
    <source>
        <dbReference type="EMBL" id="KAF5776818.1"/>
    </source>
</evidence>
<reference evidence="1" key="1">
    <citation type="journal article" date="2017" name="Nature">
        <title>The sunflower genome provides insights into oil metabolism, flowering and Asterid evolution.</title>
        <authorList>
            <person name="Badouin H."/>
            <person name="Gouzy J."/>
            <person name="Grassa C.J."/>
            <person name="Murat F."/>
            <person name="Staton S.E."/>
            <person name="Cottret L."/>
            <person name="Lelandais-Briere C."/>
            <person name="Owens G.L."/>
            <person name="Carrere S."/>
            <person name="Mayjonade B."/>
            <person name="Legrand L."/>
            <person name="Gill N."/>
            <person name="Kane N.C."/>
            <person name="Bowers J.E."/>
            <person name="Hubner S."/>
            <person name="Bellec A."/>
            <person name="Berard A."/>
            <person name="Berges H."/>
            <person name="Blanchet N."/>
            <person name="Boniface M.C."/>
            <person name="Brunel D."/>
            <person name="Catrice O."/>
            <person name="Chaidir N."/>
            <person name="Claudel C."/>
            <person name="Donnadieu C."/>
            <person name="Faraut T."/>
            <person name="Fievet G."/>
            <person name="Helmstetter N."/>
            <person name="King M."/>
            <person name="Knapp S.J."/>
            <person name="Lai Z."/>
            <person name="Le Paslier M.C."/>
            <person name="Lippi Y."/>
            <person name="Lorenzon L."/>
            <person name="Mandel J.R."/>
            <person name="Marage G."/>
            <person name="Marchand G."/>
            <person name="Marquand E."/>
            <person name="Bret-Mestries E."/>
            <person name="Morien E."/>
            <person name="Nambeesan S."/>
            <person name="Nguyen T."/>
            <person name="Pegot-Espagnet P."/>
            <person name="Pouilly N."/>
            <person name="Raftis F."/>
            <person name="Sallet E."/>
            <person name="Schiex T."/>
            <person name="Thomas J."/>
            <person name="Vandecasteele C."/>
            <person name="Vares D."/>
            <person name="Vear F."/>
            <person name="Vautrin S."/>
            <person name="Crespi M."/>
            <person name="Mangin B."/>
            <person name="Burke J.M."/>
            <person name="Salse J."/>
            <person name="Munos S."/>
            <person name="Vincourt P."/>
            <person name="Rieseberg L.H."/>
            <person name="Langlade N.B."/>
        </authorList>
    </citation>
    <scope>NUCLEOTIDE SEQUENCE</scope>
    <source>
        <tissue evidence="1">Leaves</tissue>
    </source>
</reference>
<evidence type="ECO:0000313" key="2">
    <source>
        <dbReference type="Proteomes" id="UP000215914"/>
    </source>
</evidence>
<dbReference type="EMBL" id="MNCJ02000327">
    <property type="protein sequence ID" value="KAF5776818.1"/>
    <property type="molecule type" value="Genomic_DNA"/>
</dbReference>
<organism evidence="1 2">
    <name type="scientific">Helianthus annuus</name>
    <name type="common">Common sunflower</name>
    <dbReference type="NCBI Taxonomy" id="4232"/>
    <lineage>
        <taxon>Eukaryota</taxon>
        <taxon>Viridiplantae</taxon>
        <taxon>Streptophyta</taxon>
        <taxon>Embryophyta</taxon>
        <taxon>Tracheophyta</taxon>
        <taxon>Spermatophyta</taxon>
        <taxon>Magnoliopsida</taxon>
        <taxon>eudicotyledons</taxon>
        <taxon>Gunneridae</taxon>
        <taxon>Pentapetalae</taxon>
        <taxon>asterids</taxon>
        <taxon>campanulids</taxon>
        <taxon>Asterales</taxon>
        <taxon>Asteraceae</taxon>
        <taxon>Asteroideae</taxon>
        <taxon>Heliantheae alliance</taxon>
        <taxon>Heliantheae</taxon>
        <taxon>Helianthus</taxon>
    </lineage>
</organism>
<dbReference type="AlphaFoldDB" id="A0A9K3HER9"/>
<accession>A0A9K3HER9</accession>
<keyword evidence="2" id="KW-1185">Reference proteome</keyword>
<proteinExistence type="predicted"/>
<gene>
    <name evidence="1" type="ORF">HanXRQr2_Chr12g0528471</name>
</gene>
<protein>
    <submittedName>
        <fullName evidence="1">Uncharacterized protein</fullName>
    </submittedName>
</protein>
<comment type="caution">
    <text evidence="1">The sequence shown here is derived from an EMBL/GenBank/DDBJ whole genome shotgun (WGS) entry which is preliminary data.</text>
</comment>
<name>A0A9K3HER9_HELAN</name>
<reference evidence="1" key="2">
    <citation type="submission" date="2020-06" db="EMBL/GenBank/DDBJ databases">
        <title>Helianthus annuus Genome sequencing and assembly Release 2.</title>
        <authorList>
            <person name="Gouzy J."/>
            <person name="Langlade N."/>
            <person name="Munos S."/>
        </authorList>
    </citation>
    <scope>NUCLEOTIDE SEQUENCE</scope>
    <source>
        <tissue evidence="1">Leaves</tissue>
    </source>
</reference>
<dbReference type="Proteomes" id="UP000215914">
    <property type="component" value="Unassembled WGS sequence"/>
</dbReference>
<sequence length="88" mass="9945">MGPFQITCILATKYSHDKRIPFDSNISSKITLSPVLYLPKVLSSVDDHSFLFCVGTPHLLFYLSCKRFRGCLATSEWLSVEPVRGLNH</sequence>
<dbReference type="Gramene" id="mRNA:HanXRQr2_Chr12g0528471">
    <property type="protein sequence ID" value="CDS:HanXRQr2_Chr12g0528471.1"/>
    <property type="gene ID" value="HanXRQr2_Chr12g0528471"/>
</dbReference>